<dbReference type="OrthoDB" id="8191658at2759"/>
<keyword evidence="7 10" id="KW-0472">Membrane</keyword>
<keyword evidence="3" id="KW-0716">Sensory transduction</keyword>
<keyword evidence="9" id="KW-0807">Transducer</keyword>
<sequence>MDAGLLIIAGYLGAHDTLLYAFMSCIDAKFKVVSEASTSIRERAEFKMHLDRPYLVLRDEEIPEFEEIMYFEIKRCNDSLTKLLKVCEDLDSIFRYTLLGRAISSLLVIASCLYIGSYLSSQDPEMYHLVEYLSAGFFQIFMVCYFGVFITERGAAYNTYLYECNWYSCSTRFKQAMLIMMSRMQKPLYLTIGKFYPLSLETFVQVSKAAFSYATMLKAV</sequence>
<evidence type="ECO:0000256" key="6">
    <source>
        <dbReference type="ARBA" id="ARBA00022989"/>
    </source>
</evidence>
<evidence type="ECO:0000256" key="1">
    <source>
        <dbReference type="ARBA" id="ARBA00004651"/>
    </source>
</evidence>
<evidence type="ECO:0000256" key="2">
    <source>
        <dbReference type="ARBA" id="ARBA00022475"/>
    </source>
</evidence>
<dbReference type="GO" id="GO:0007165">
    <property type="term" value="P:signal transduction"/>
    <property type="evidence" value="ECO:0007669"/>
    <property type="project" value="UniProtKB-KW"/>
</dbReference>
<evidence type="ECO:0000256" key="7">
    <source>
        <dbReference type="ARBA" id="ARBA00023136"/>
    </source>
</evidence>
<name>A0A653D8T9_CALMS</name>
<dbReference type="PANTHER" id="PTHR21137">
    <property type="entry name" value="ODORANT RECEPTOR"/>
    <property type="match status" value="1"/>
</dbReference>
<dbReference type="EMBL" id="CAACVG010010760">
    <property type="protein sequence ID" value="VEN56560.1"/>
    <property type="molecule type" value="Genomic_DNA"/>
</dbReference>
<accession>A0A653D8T9</accession>
<reference evidence="11 12" key="1">
    <citation type="submission" date="2019-01" db="EMBL/GenBank/DDBJ databases">
        <authorList>
            <person name="Sayadi A."/>
        </authorList>
    </citation>
    <scope>NUCLEOTIDE SEQUENCE [LARGE SCALE GENOMIC DNA]</scope>
</reference>
<evidence type="ECO:0000256" key="3">
    <source>
        <dbReference type="ARBA" id="ARBA00022606"/>
    </source>
</evidence>
<proteinExistence type="predicted"/>
<evidence type="ECO:0008006" key="13">
    <source>
        <dbReference type="Google" id="ProtNLM"/>
    </source>
</evidence>
<evidence type="ECO:0000256" key="5">
    <source>
        <dbReference type="ARBA" id="ARBA00022725"/>
    </source>
</evidence>
<keyword evidence="5" id="KW-0552">Olfaction</keyword>
<keyword evidence="8" id="KW-0675">Receptor</keyword>
<keyword evidence="4 10" id="KW-0812">Transmembrane</keyword>
<organism evidence="11 12">
    <name type="scientific">Callosobruchus maculatus</name>
    <name type="common">Southern cowpea weevil</name>
    <name type="synonym">Pulse bruchid</name>
    <dbReference type="NCBI Taxonomy" id="64391"/>
    <lineage>
        <taxon>Eukaryota</taxon>
        <taxon>Metazoa</taxon>
        <taxon>Ecdysozoa</taxon>
        <taxon>Arthropoda</taxon>
        <taxon>Hexapoda</taxon>
        <taxon>Insecta</taxon>
        <taxon>Pterygota</taxon>
        <taxon>Neoptera</taxon>
        <taxon>Endopterygota</taxon>
        <taxon>Coleoptera</taxon>
        <taxon>Polyphaga</taxon>
        <taxon>Cucujiformia</taxon>
        <taxon>Chrysomeloidea</taxon>
        <taxon>Chrysomelidae</taxon>
        <taxon>Bruchinae</taxon>
        <taxon>Bruchini</taxon>
        <taxon>Callosobruchus</taxon>
    </lineage>
</organism>
<dbReference type="InterPro" id="IPR004117">
    <property type="entry name" value="7tm6_olfct_rcpt"/>
</dbReference>
<evidence type="ECO:0000313" key="11">
    <source>
        <dbReference type="EMBL" id="VEN56560.1"/>
    </source>
</evidence>
<comment type="subcellular location">
    <subcellularLocation>
        <location evidence="1">Cell membrane</location>
        <topology evidence="1">Multi-pass membrane protein</topology>
    </subcellularLocation>
</comment>
<evidence type="ECO:0000313" key="12">
    <source>
        <dbReference type="Proteomes" id="UP000410492"/>
    </source>
</evidence>
<dbReference type="AlphaFoldDB" id="A0A653D8T9"/>
<evidence type="ECO:0000256" key="4">
    <source>
        <dbReference type="ARBA" id="ARBA00022692"/>
    </source>
</evidence>
<dbReference type="GO" id="GO:0005886">
    <property type="term" value="C:plasma membrane"/>
    <property type="evidence" value="ECO:0007669"/>
    <property type="project" value="UniProtKB-SubCell"/>
</dbReference>
<dbReference type="GO" id="GO:0004984">
    <property type="term" value="F:olfactory receptor activity"/>
    <property type="evidence" value="ECO:0007669"/>
    <property type="project" value="InterPro"/>
</dbReference>
<dbReference type="PANTHER" id="PTHR21137:SF35">
    <property type="entry name" value="ODORANT RECEPTOR 19A-RELATED"/>
    <property type="match status" value="1"/>
</dbReference>
<evidence type="ECO:0000256" key="10">
    <source>
        <dbReference type="SAM" id="Phobius"/>
    </source>
</evidence>
<dbReference type="Proteomes" id="UP000410492">
    <property type="component" value="Unassembled WGS sequence"/>
</dbReference>
<evidence type="ECO:0000256" key="9">
    <source>
        <dbReference type="ARBA" id="ARBA00023224"/>
    </source>
</evidence>
<keyword evidence="2" id="KW-1003">Cell membrane</keyword>
<feature type="transmembrane region" description="Helical" evidence="10">
    <location>
        <begin position="98"/>
        <end position="120"/>
    </location>
</feature>
<keyword evidence="12" id="KW-1185">Reference proteome</keyword>
<keyword evidence="6 10" id="KW-1133">Transmembrane helix</keyword>
<dbReference type="GO" id="GO:0005549">
    <property type="term" value="F:odorant binding"/>
    <property type="evidence" value="ECO:0007669"/>
    <property type="project" value="InterPro"/>
</dbReference>
<evidence type="ECO:0000256" key="8">
    <source>
        <dbReference type="ARBA" id="ARBA00023170"/>
    </source>
</evidence>
<dbReference type="Pfam" id="PF02949">
    <property type="entry name" value="7tm_6"/>
    <property type="match status" value="1"/>
</dbReference>
<feature type="transmembrane region" description="Helical" evidence="10">
    <location>
        <begin position="132"/>
        <end position="151"/>
    </location>
</feature>
<gene>
    <name evidence="11" type="ORF">CALMAC_LOCUS15426</name>
</gene>
<protein>
    <recommendedName>
        <fullName evidence="13">Odorant receptor</fullName>
    </recommendedName>
</protein>